<name>X1ATN9_9ZZZZ</name>
<feature type="non-terminal residue" evidence="1">
    <location>
        <position position="107"/>
    </location>
</feature>
<protein>
    <recommendedName>
        <fullName evidence="2">RCK N-terminal domain-containing protein</fullName>
    </recommendedName>
</protein>
<dbReference type="EMBL" id="BART01012847">
    <property type="protein sequence ID" value="GAG86085.1"/>
    <property type="molecule type" value="Genomic_DNA"/>
</dbReference>
<evidence type="ECO:0000313" key="1">
    <source>
        <dbReference type="EMBL" id="GAG86085.1"/>
    </source>
</evidence>
<gene>
    <name evidence="1" type="ORF">S01H4_26584</name>
</gene>
<dbReference type="AlphaFoldDB" id="X1ATN9"/>
<sequence>MLMDNTYDLNGKINDYIDSFNIIFADRDLETFERIQKLRDRFNFINLSSDFAVNFILEYEKIDLVIISRKISNLENIIRRANRKKINVYILGKDINLPLNEKEIENI</sequence>
<organism evidence="1">
    <name type="scientific">marine sediment metagenome</name>
    <dbReference type="NCBI Taxonomy" id="412755"/>
    <lineage>
        <taxon>unclassified sequences</taxon>
        <taxon>metagenomes</taxon>
        <taxon>ecological metagenomes</taxon>
    </lineage>
</organism>
<reference evidence="1" key="1">
    <citation type="journal article" date="2014" name="Front. Microbiol.">
        <title>High frequency of phylogenetically diverse reductive dehalogenase-homologous genes in deep subseafloor sedimentary metagenomes.</title>
        <authorList>
            <person name="Kawai M."/>
            <person name="Futagami T."/>
            <person name="Toyoda A."/>
            <person name="Takaki Y."/>
            <person name="Nishi S."/>
            <person name="Hori S."/>
            <person name="Arai W."/>
            <person name="Tsubouchi T."/>
            <person name="Morono Y."/>
            <person name="Uchiyama I."/>
            <person name="Ito T."/>
            <person name="Fujiyama A."/>
            <person name="Inagaki F."/>
            <person name="Takami H."/>
        </authorList>
    </citation>
    <scope>NUCLEOTIDE SEQUENCE</scope>
    <source>
        <strain evidence="1">Expedition CK06-06</strain>
    </source>
</reference>
<proteinExistence type="predicted"/>
<comment type="caution">
    <text evidence="1">The sequence shown here is derived from an EMBL/GenBank/DDBJ whole genome shotgun (WGS) entry which is preliminary data.</text>
</comment>
<evidence type="ECO:0008006" key="2">
    <source>
        <dbReference type="Google" id="ProtNLM"/>
    </source>
</evidence>
<accession>X1ATN9</accession>